<evidence type="ECO:0000313" key="9">
    <source>
        <dbReference type="Proteomes" id="UP000242188"/>
    </source>
</evidence>
<dbReference type="EMBL" id="NEDP02005582">
    <property type="protein sequence ID" value="OWF37757.1"/>
    <property type="molecule type" value="Genomic_DNA"/>
</dbReference>
<feature type="transmembrane region" description="Helical" evidence="7">
    <location>
        <begin position="20"/>
        <end position="47"/>
    </location>
</feature>
<evidence type="ECO:0000256" key="1">
    <source>
        <dbReference type="ARBA" id="ARBA00004370"/>
    </source>
</evidence>
<evidence type="ECO:0000256" key="3">
    <source>
        <dbReference type="ARBA" id="ARBA00022692"/>
    </source>
</evidence>
<dbReference type="GO" id="GO:0005044">
    <property type="term" value="F:scavenger receptor activity"/>
    <property type="evidence" value="ECO:0007669"/>
    <property type="project" value="TreeGrafter"/>
</dbReference>
<evidence type="ECO:0000256" key="5">
    <source>
        <dbReference type="ARBA" id="ARBA00023136"/>
    </source>
</evidence>
<comment type="subcellular location">
    <subcellularLocation>
        <location evidence="1">Membrane</location>
    </subcellularLocation>
</comment>
<dbReference type="PANTHER" id="PTHR11923:SF51">
    <property type="entry name" value="LYSOSOME MEMBRANE PROTEIN 2"/>
    <property type="match status" value="1"/>
</dbReference>
<keyword evidence="5 7" id="KW-0472">Membrane</keyword>
<keyword evidence="3 7" id="KW-0812">Transmembrane</keyword>
<dbReference type="PANTHER" id="PTHR11923">
    <property type="entry name" value="SCAVENGER RECEPTOR CLASS B TYPE-1 SR-B1"/>
    <property type="match status" value="1"/>
</dbReference>
<comment type="similarity">
    <text evidence="2">Belongs to the CD36 family.</text>
</comment>
<keyword evidence="4 7" id="KW-1133">Transmembrane helix</keyword>
<dbReference type="InterPro" id="IPR002159">
    <property type="entry name" value="CD36_fam"/>
</dbReference>
<evidence type="ECO:0000256" key="7">
    <source>
        <dbReference type="SAM" id="Phobius"/>
    </source>
</evidence>
<dbReference type="PRINTS" id="PR01609">
    <property type="entry name" value="CD36FAMILY"/>
</dbReference>
<dbReference type="AlphaFoldDB" id="A0A210PMQ6"/>
<name>A0A210PMQ6_MIZYE</name>
<feature type="transmembrane region" description="Helical" evidence="7">
    <location>
        <begin position="655"/>
        <end position="674"/>
    </location>
</feature>
<comment type="caution">
    <text evidence="8">The sequence shown here is derived from an EMBL/GenBank/DDBJ whole genome shotgun (WGS) entry which is preliminary data.</text>
</comment>
<dbReference type="OrthoDB" id="18585at2759"/>
<evidence type="ECO:0000256" key="6">
    <source>
        <dbReference type="ARBA" id="ARBA00023180"/>
    </source>
</evidence>
<evidence type="ECO:0000256" key="4">
    <source>
        <dbReference type="ARBA" id="ARBA00022989"/>
    </source>
</evidence>
<sequence>MTRATWNEKYPEQEPRPPALDLSTAILGAGIFIVALIILAVGLIIGLQFPDFAQNRVIEEQCVTSTEHELFTEWVTESEWNRYNKLYYWVVTNPSGVLYNGQKPVLSQRGPYVYREYRHKTAILFSKSRVSFSNNISQIFDVTATKSQCADCSETDTITVLNTRHLQLVDRVNGMENYIYSQIPEVLNNTLWASTSKQIGFNADVLKLFGCLSSTCVSALSGNVTSFDKLRNISIGEWIQVNDSEYKAAILNKRSGTGILETEVNALYQTVLNSSLLGVSDAQLTNLQLQNICDSYVLDTICNSATGSSSNKFTSDETFFASCGLLPLMRIKNITNTPCLVRISELFLTFMCKNANPTCNFENDILESFYYSFRDFVLQTLAGVVYEALFVSGVHGMLETRPQRDIALGYRTADGMDMSGLLPRTIGNINPQSYDMSTCQGDTANGNMDVKVFRDTILDSLCAVSVDPACDSTTGHSLFSTPASSYSACVKPNPNSDVSMFEENIHDTLSFVNPVEIDMFGIRVHRFHLDTNKYNTSIMYPCLIHNATSLLQFPAIISEPNAGPCSAESLSSLDSFVDVEPFTGKVWRKVTRLQTNALLQANDVNARGVLPYNVSVNDDPFPIYWRETVIHLTEAASNHHHEKVTKLMDASCGGLVSLSIISLIVVIISVFIIIRPHRMLRRVAPVPEVAEDDVSHITNNNNNNN</sequence>
<protein>
    <submittedName>
        <fullName evidence="8">Scavenger receptor class B member 1</fullName>
    </submittedName>
</protein>
<proteinExistence type="inferred from homology"/>
<dbReference type="Proteomes" id="UP000242188">
    <property type="component" value="Unassembled WGS sequence"/>
</dbReference>
<dbReference type="GO" id="GO:0005737">
    <property type="term" value="C:cytoplasm"/>
    <property type="evidence" value="ECO:0007669"/>
    <property type="project" value="TreeGrafter"/>
</dbReference>
<gene>
    <name evidence="8" type="ORF">KP79_PYT09998</name>
</gene>
<accession>A0A210PMQ6</accession>
<evidence type="ECO:0000256" key="2">
    <source>
        <dbReference type="ARBA" id="ARBA00010532"/>
    </source>
</evidence>
<keyword evidence="8" id="KW-0675">Receptor</keyword>
<evidence type="ECO:0000313" key="8">
    <source>
        <dbReference type="EMBL" id="OWF37757.1"/>
    </source>
</evidence>
<keyword evidence="6" id="KW-0325">Glycoprotein</keyword>
<dbReference type="GO" id="GO:0016020">
    <property type="term" value="C:membrane"/>
    <property type="evidence" value="ECO:0007669"/>
    <property type="project" value="UniProtKB-SubCell"/>
</dbReference>
<organism evidence="8 9">
    <name type="scientific">Mizuhopecten yessoensis</name>
    <name type="common">Japanese scallop</name>
    <name type="synonym">Patinopecten yessoensis</name>
    <dbReference type="NCBI Taxonomy" id="6573"/>
    <lineage>
        <taxon>Eukaryota</taxon>
        <taxon>Metazoa</taxon>
        <taxon>Spiralia</taxon>
        <taxon>Lophotrochozoa</taxon>
        <taxon>Mollusca</taxon>
        <taxon>Bivalvia</taxon>
        <taxon>Autobranchia</taxon>
        <taxon>Pteriomorphia</taxon>
        <taxon>Pectinida</taxon>
        <taxon>Pectinoidea</taxon>
        <taxon>Pectinidae</taxon>
        <taxon>Mizuhopecten</taxon>
    </lineage>
</organism>
<dbReference type="Pfam" id="PF01130">
    <property type="entry name" value="CD36"/>
    <property type="match status" value="1"/>
</dbReference>
<keyword evidence="9" id="KW-1185">Reference proteome</keyword>
<reference evidence="8 9" key="1">
    <citation type="journal article" date="2017" name="Nat. Ecol. Evol.">
        <title>Scallop genome provides insights into evolution of bilaterian karyotype and development.</title>
        <authorList>
            <person name="Wang S."/>
            <person name="Zhang J."/>
            <person name="Jiao W."/>
            <person name="Li J."/>
            <person name="Xun X."/>
            <person name="Sun Y."/>
            <person name="Guo X."/>
            <person name="Huan P."/>
            <person name="Dong B."/>
            <person name="Zhang L."/>
            <person name="Hu X."/>
            <person name="Sun X."/>
            <person name="Wang J."/>
            <person name="Zhao C."/>
            <person name="Wang Y."/>
            <person name="Wang D."/>
            <person name="Huang X."/>
            <person name="Wang R."/>
            <person name="Lv J."/>
            <person name="Li Y."/>
            <person name="Zhang Z."/>
            <person name="Liu B."/>
            <person name="Lu W."/>
            <person name="Hui Y."/>
            <person name="Liang J."/>
            <person name="Zhou Z."/>
            <person name="Hou R."/>
            <person name="Li X."/>
            <person name="Liu Y."/>
            <person name="Li H."/>
            <person name="Ning X."/>
            <person name="Lin Y."/>
            <person name="Zhao L."/>
            <person name="Xing Q."/>
            <person name="Dou J."/>
            <person name="Li Y."/>
            <person name="Mao J."/>
            <person name="Guo H."/>
            <person name="Dou H."/>
            <person name="Li T."/>
            <person name="Mu C."/>
            <person name="Jiang W."/>
            <person name="Fu Q."/>
            <person name="Fu X."/>
            <person name="Miao Y."/>
            <person name="Liu J."/>
            <person name="Yu Q."/>
            <person name="Li R."/>
            <person name="Liao H."/>
            <person name="Li X."/>
            <person name="Kong Y."/>
            <person name="Jiang Z."/>
            <person name="Chourrout D."/>
            <person name="Li R."/>
            <person name="Bao Z."/>
        </authorList>
    </citation>
    <scope>NUCLEOTIDE SEQUENCE [LARGE SCALE GENOMIC DNA]</scope>
    <source>
        <strain evidence="8 9">PY_sf001</strain>
    </source>
</reference>